<evidence type="ECO:0000313" key="4">
    <source>
        <dbReference type="Proteomes" id="UP000631653"/>
    </source>
</evidence>
<proteinExistence type="predicted"/>
<dbReference type="InterPro" id="IPR013096">
    <property type="entry name" value="Cupin_2"/>
</dbReference>
<evidence type="ECO:0000313" key="3">
    <source>
        <dbReference type="EMBL" id="NHN89284.1"/>
    </source>
</evidence>
<organism evidence="3 4">
    <name type="scientific">Acetobacter conturbans</name>
    <dbReference type="NCBI Taxonomy" id="1737472"/>
    <lineage>
        <taxon>Bacteria</taxon>
        <taxon>Pseudomonadati</taxon>
        <taxon>Pseudomonadota</taxon>
        <taxon>Alphaproteobacteria</taxon>
        <taxon>Acetobacterales</taxon>
        <taxon>Acetobacteraceae</taxon>
        <taxon>Acetobacter</taxon>
    </lineage>
</organism>
<dbReference type="CDD" id="cd02236">
    <property type="entry name" value="cupin_CV2614-like"/>
    <property type="match status" value="1"/>
</dbReference>
<dbReference type="SUPFAM" id="SSF51182">
    <property type="entry name" value="RmlC-like cupins"/>
    <property type="match status" value="1"/>
</dbReference>
<dbReference type="EMBL" id="WOSY01000010">
    <property type="protein sequence ID" value="NHN89284.1"/>
    <property type="molecule type" value="Genomic_DNA"/>
</dbReference>
<name>A0ABX0K2D3_9PROT</name>
<keyword evidence="1" id="KW-0732">Signal</keyword>
<accession>A0ABX0K2D3</accession>
<feature type="signal peptide" evidence="1">
    <location>
        <begin position="1"/>
        <end position="24"/>
    </location>
</feature>
<protein>
    <submittedName>
        <fullName evidence="3">Cupin domain-containing protein</fullName>
    </submittedName>
</protein>
<evidence type="ECO:0000259" key="2">
    <source>
        <dbReference type="Pfam" id="PF07883"/>
    </source>
</evidence>
<dbReference type="Gene3D" id="2.60.120.10">
    <property type="entry name" value="Jelly Rolls"/>
    <property type="match status" value="1"/>
</dbReference>
<dbReference type="InterPro" id="IPR011051">
    <property type="entry name" value="RmlC_Cupin_sf"/>
</dbReference>
<reference evidence="3 4" key="1">
    <citation type="journal article" date="2020" name="Int. J. Syst. Evol. Microbiol.">
        <title>Novel acetic acid bacteria from cider fermentations: Acetobacter conturbans sp. nov. and Acetobacter fallax sp. nov.</title>
        <authorList>
            <person name="Sombolestani A.S."/>
            <person name="Cleenwerck I."/>
            <person name="Cnockaert M."/>
            <person name="Borremans W."/>
            <person name="Wieme A.D."/>
            <person name="De Vuyst L."/>
            <person name="Vandamme P."/>
        </authorList>
    </citation>
    <scope>NUCLEOTIDE SEQUENCE [LARGE SCALE GENOMIC DNA]</scope>
    <source>
        <strain evidence="3 4">LMG 1627</strain>
    </source>
</reference>
<gene>
    <name evidence="3" type="ORF">GOB81_11695</name>
</gene>
<feature type="chain" id="PRO_5045813948" evidence="1">
    <location>
        <begin position="25"/>
        <end position="149"/>
    </location>
</feature>
<feature type="domain" description="Cupin type-2" evidence="2">
    <location>
        <begin position="63"/>
        <end position="129"/>
    </location>
</feature>
<comment type="caution">
    <text evidence="3">The sequence shown here is derived from an EMBL/GenBank/DDBJ whole genome shotgun (WGS) entry which is preliminary data.</text>
</comment>
<dbReference type="Pfam" id="PF07883">
    <property type="entry name" value="Cupin_2"/>
    <property type="match status" value="1"/>
</dbReference>
<keyword evidence="4" id="KW-1185">Reference proteome</keyword>
<dbReference type="Proteomes" id="UP000631653">
    <property type="component" value="Unassembled WGS sequence"/>
</dbReference>
<evidence type="ECO:0000256" key="1">
    <source>
        <dbReference type="SAM" id="SignalP"/>
    </source>
</evidence>
<sequence>MKPAFLYAAFSALGLLAIPPAAHASEGKTASAQILVKSSASWNGKPYTAYASGTPEMTVLKLTIEPWAALPWHTHPFPNAGYVLEGALTIVDKASGEKKTFHAGEAFTESVDDAHHGIAGNEKTVLLLVYAGIKGKPTSVPLPGQVKEY</sequence>
<dbReference type="InterPro" id="IPR014710">
    <property type="entry name" value="RmlC-like_jellyroll"/>
</dbReference>